<dbReference type="SUPFAM" id="SSF53092">
    <property type="entry name" value="Creatinase/prolidase N-terminal domain"/>
    <property type="match status" value="1"/>
</dbReference>
<dbReference type="GO" id="GO:0005739">
    <property type="term" value="C:mitochondrion"/>
    <property type="evidence" value="ECO:0007669"/>
    <property type="project" value="TreeGrafter"/>
</dbReference>
<dbReference type="InterPro" id="IPR007865">
    <property type="entry name" value="Aminopep_P_N"/>
</dbReference>
<dbReference type="InterPro" id="IPR007110">
    <property type="entry name" value="Ig-like_dom"/>
</dbReference>
<evidence type="ECO:0000256" key="4">
    <source>
        <dbReference type="ARBA" id="ARBA00022801"/>
    </source>
</evidence>
<evidence type="ECO:0000256" key="1">
    <source>
        <dbReference type="ARBA" id="ARBA00001936"/>
    </source>
</evidence>
<name>A0A183B7E1_9TREM</name>
<accession>A0A183B7E1</accession>
<dbReference type="SUPFAM" id="SSF55920">
    <property type="entry name" value="Creatinase/aminopeptidase"/>
    <property type="match status" value="1"/>
</dbReference>
<dbReference type="InterPro" id="IPR001714">
    <property type="entry name" value="Pept_M24_MAP"/>
</dbReference>
<dbReference type="GO" id="GO:0006508">
    <property type="term" value="P:proteolysis"/>
    <property type="evidence" value="ECO:0007669"/>
    <property type="project" value="TreeGrafter"/>
</dbReference>
<dbReference type="PRINTS" id="PR00599">
    <property type="entry name" value="MAPEPTIDASE"/>
</dbReference>
<dbReference type="InterPro" id="IPR036005">
    <property type="entry name" value="Creatinase/aminopeptidase-like"/>
</dbReference>
<keyword evidence="8" id="KW-1185">Reference proteome</keyword>
<evidence type="ECO:0000256" key="5">
    <source>
        <dbReference type="ARBA" id="ARBA00023211"/>
    </source>
</evidence>
<dbReference type="InterPro" id="IPR000994">
    <property type="entry name" value="Pept_M24"/>
</dbReference>
<evidence type="ECO:0000256" key="3">
    <source>
        <dbReference type="ARBA" id="ARBA00022723"/>
    </source>
</evidence>
<dbReference type="InterPro" id="IPR052433">
    <property type="entry name" value="X-Pro_dipept-like"/>
</dbReference>
<dbReference type="SMART" id="SM01011">
    <property type="entry name" value="AMP_N"/>
    <property type="match status" value="1"/>
</dbReference>
<feature type="domain" description="Ig-like" evidence="6">
    <location>
        <begin position="244"/>
        <end position="325"/>
    </location>
</feature>
<reference evidence="7 8" key="2">
    <citation type="submission" date="2018-11" db="EMBL/GenBank/DDBJ databases">
        <authorList>
            <consortium name="Pathogen Informatics"/>
        </authorList>
    </citation>
    <scope>NUCLEOTIDE SEQUENCE [LARGE SCALE GENOMIC DNA]</scope>
    <source>
        <strain evidence="7 8">Egypt</strain>
    </source>
</reference>
<comment type="similarity">
    <text evidence="2">Belongs to the peptidase M24B family.</text>
</comment>
<dbReference type="Pfam" id="PF00557">
    <property type="entry name" value="Peptidase_M24"/>
    <property type="match status" value="1"/>
</dbReference>
<dbReference type="Gene3D" id="3.40.350.10">
    <property type="entry name" value="Creatinase/prolidase N-terminal domain"/>
    <property type="match status" value="1"/>
</dbReference>
<dbReference type="InterPro" id="IPR029149">
    <property type="entry name" value="Creatin/AminoP/Spt16_N"/>
</dbReference>
<keyword evidence="5" id="KW-0464">Manganese</keyword>
<dbReference type="Proteomes" id="UP000272942">
    <property type="component" value="Unassembled WGS sequence"/>
</dbReference>
<keyword evidence="3" id="KW-0479">Metal-binding</keyword>
<evidence type="ECO:0000259" key="6">
    <source>
        <dbReference type="PROSITE" id="PS50835"/>
    </source>
</evidence>
<dbReference type="AlphaFoldDB" id="A0A183B7E1"/>
<dbReference type="PANTHER" id="PTHR43226:SF4">
    <property type="entry name" value="XAA-PRO AMINOPEPTIDASE 3"/>
    <property type="match status" value="1"/>
</dbReference>
<dbReference type="GO" id="GO:0070006">
    <property type="term" value="F:metalloaminopeptidase activity"/>
    <property type="evidence" value="ECO:0007669"/>
    <property type="project" value="InterPro"/>
</dbReference>
<gene>
    <name evidence="7" type="ORF">ECPE_LOCUS15126</name>
</gene>
<dbReference type="WBParaSite" id="ECPE_0001516601-mRNA-1">
    <property type="protein sequence ID" value="ECPE_0001516601-mRNA-1"/>
    <property type="gene ID" value="ECPE_0001516601"/>
</dbReference>
<proteinExistence type="inferred from homology"/>
<dbReference type="EMBL" id="UZAN01059601">
    <property type="protein sequence ID" value="VDP92398.1"/>
    <property type="molecule type" value="Genomic_DNA"/>
</dbReference>
<dbReference type="Gene3D" id="3.90.230.10">
    <property type="entry name" value="Creatinase/methionine aminopeptidase superfamily"/>
    <property type="match status" value="1"/>
</dbReference>
<dbReference type="PANTHER" id="PTHR43226">
    <property type="entry name" value="XAA-PRO AMINOPEPTIDASE 3"/>
    <property type="match status" value="1"/>
</dbReference>
<evidence type="ECO:0000256" key="2">
    <source>
        <dbReference type="ARBA" id="ARBA00008766"/>
    </source>
</evidence>
<evidence type="ECO:0000313" key="8">
    <source>
        <dbReference type="Proteomes" id="UP000272942"/>
    </source>
</evidence>
<dbReference type="PROSITE" id="PS50835">
    <property type="entry name" value="IG_LIKE"/>
    <property type="match status" value="1"/>
</dbReference>
<protein>
    <submittedName>
        <fullName evidence="9">Ig-like domain-containing protein</fullName>
    </submittedName>
</protein>
<dbReference type="Pfam" id="PF05195">
    <property type="entry name" value="AMP_N"/>
    <property type="match status" value="1"/>
</dbReference>
<organism evidence="9">
    <name type="scientific">Echinostoma caproni</name>
    <dbReference type="NCBI Taxonomy" id="27848"/>
    <lineage>
        <taxon>Eukaryota</taxon>
        <taxon>Metazoa</taxon>
        <taxon>Spiralia</taxon>
        <taxon>Lophotrochozoa</taxon>
        <taxon>Platyhelminthes</taxon>
        <taxon>Trematoda</taxon>
        <taxon>Digenea</taxon>
        <taxon>Plagiorchiida</taxon>
        <taxon>Echinostomata</taxon>
        <taxon>Echinostomatoidea</taxon>
        <taxon>Echinostomatidae</taxon>
        <taxon>Echinostoma</taxon>
    </lineage>
</organism>
<sequence>MIPKSEFAFRRQKLVAEIVHGVSRTSNSASKHLVVLPSSEVQYMAYHIPYPFLQDSNFMYLTGLKDVTGALIFQLTIEPSVKNDPSYTCEEYLFCEFRTPREEIWDGPSMSESIISDLTGIRSISPLQEFPIFLKHNAKNVMLWYAPLVDGDGDKKPINKFVLSEILEINETVRKKTRNPQPFIDALRFVKSENEIRCLQLATATTAECLKETMKASYCGMSEDFLRTKLEFESRLHGCTLGYPPVVAGADRANVIHYLWNSQTIEDGDLVLVDVGCRMEGYTADLTRTWPVNGHFSPVQLVLYEILMETLKTCSSMATPERSLSDLHNIMLRELRRHLEDERIIPQTNSFSLIQDVCPHHVGHYLGLDIHDTPTVSYSRRLEPGVVFPLEPGIYFRSELEKFGILKECIGIGMRLEDDFVINKAGKAESLTNELPREPSLLESLVLSKVPPLSSRQMP</sequence>
<dbReference type="GO" id="GO:0030145">
    <property type="term" value="F:manganese ion binding"/>
    <property type="evidence" value="ECO:0007669"/>
    <property type="project" value="InterPro"/>
</dbReference>
<evidence type="ECO:0000313" key="7">
    <source>
        <dbReference type="EMBL" id="VDP92398.1"/>
    </source>
</evidence>
<dbReference type="OrthoDB" id="4215474at2759"/>
<evidence type="ECO:0000313" key="9">
    <source>
        <dbReference type="WBParaSite" id="ECPE_0001516601-mRNA-1"/>
    </source>
</evidence>
<reference evidence="9" key="1">
    <citation type="submission" date="2016-06" db="UniProtKB">
        <authorList>
            <consortium name="WormBaseParasite"/>
        </authorList>
    </citation>
    <scope>IDENTIFICATION</scope>
</reference>
<keyword evidence="4" id="KW-0378">Hydrolase</keyword>
<comment type="cofactor">
    <cofactor evidence="1">
        <name>Mn(2+)</name>
        <dbReference type="ChEBI" id="CHEBI:29035"/>
    </cofactor>
</comment>